<evidence type="ECO:0000313" key="9">
    <source>
        <dbReference type="Proteomes" id="UP000199385"/>
    </source>
</evidence>
<evidence type="ECO:0000259" key="7">
    <source>
        <dbReference type="Pfam" id="PF02687"/>
    </source>
</evidence>
<dbReference type="Proteomes" id="UP000199385">
    <property type="component" value="Chromosome I"/>
</dbReference>
<name>A0A1A8YZ81_9ACTN</name>
<feature type="transmembrane region" description="Helical" evidence="6">
    <location>
        <begin position="458"/>
        <end position="478"/>
    </location>
</feature>
<gene>
    <name evidence="8" type="ORF">GA0070611_0012</name>
</gene>
<feature type="transmembrane region" description="Helical" evidence="6">
    <location>
        <begin position="428"/>
        <end position="446"/>
    </location>
</feature>
<proteinExistence type="predicted"/>
<feature type="transmembrane region" description="Helical" evidence="6">
    <location>
        <begin position="353"/>
        <end position="376"/>
    </location>
</feature>
<evidence type="ECO:0000313" key="8">
    <source>
        <dbReference type="EMBL" id="SBT36914.1"/>
    </source>
</evidence>
<dbReference type="EMBL" id="LT594323">
    <property type="protein sequence ID" value="SBT36914.1"/>
    <property type="molecule type" value="Genomic_DNA"/>
</dbReference>
<feature type="transmembrane region" description="Helical" evidence="6">
    <location>
        <begin position="823"/>
        <end position="849"/>
    </location>
</feature>
<accession>A0A1A8YZ81</accession>
<dbReference type="AlphaFoldDB" id="A0A1A8YZ81"/>
<feature type="transmembrane region" description="Helical" evidence="6">
    <location>
        <begin position="869"/>
        <end position="891"/>
    </location>
</feature>
<keyword evidence="4 6" id="KW-1133">Transmembrane helix</keyword>
<dbReference type="OrthoDB" id="3276748at2"/>
<feature type="transmembrane region" description="Helical" evidence="6">
    <location>
        <begin position="12"/>
        <end position="34"/>
    </location>
</feature>
<keyword evidence="9" id="KW-1185">Reference proteome</keyword>
<dbReference type="PATRIC" id="fig|261654.4.peg.12"/>
<reference evidence="9" key="1">
    <citation type="submission" date="2016-06" db="EMBL/GenBank/DDBJ databases">
        <authorList>
            <person name="Varghese N."/>
            <person name="Submissions Spin"/>
        </authorList>
    </citation>
    <scope>NUCLEOTIDE SEQUENCE [LARGE SCALE GENOMIC DNA]</scope>
    <source>
        <strain evidence="9">DSM 44815</strain>
    </source>
</reference>
<comment type="subcellular location">
    <subcellularLocation>
        <location evidence="1">Cell membrane</location>
        <topology evidence="1">Multi-pass membrane protein</topology>
    </subcellularLocation>
</comment>
<evidence type="ECO:0000256" key="5">
    <source>
        <dbReference type="ARBA" id="ARBA00023136"/>
    </source>
</evidence>
<feature type="transmembrane region" description="Helical" evidence="6">
    <location>
        <begin position="772"/>
        <end position="802"/>
    </location>
</feature>
<dbReference type="InterPro" id="IPR003838">
    <property type="entry name" value="ABC3_permease_C"/>
</dbReference>
<evidence type="ECO:0000256" key="2">
    <source>
        <dbReference type="ARBA" id="ARBA00022475"/>
    </source>
</evidence>
<dbReference type="STRING" id="261654.GA0070611_0012"/>
<evidence type="ECO:0000256" key="6">
    <source>
        <dbReference type="SAM" id="Phobius"/>
    </source>
</evidence>
<dbReference type="Pfam" id="PF02687">
    <property type="entry name" value="FtsX"/>
    <property type="match status" value="1"/>
</dbReference>
<evidence type="ECO:0000256" key="1">
    <source>
        <dbReference type="ARBA" id="ARBA00004651"/>
    </source>
</evidence>
<keyword evidence="3 6" id="KW-0812">Transmembrane</keyword>
<evidence type="ECO:0000256" key="3">
    <source>
        <dbReference type="ARBA" id="ARBA00022692"/>
    </source>
</evidence>
<evidence type="ECO:0000256" key="4">
    <source>
        <dbReference type="ARBA" id="ARBA00022989"/>
    </source>
</evidence>
<dbReference type="RefSeq" id="WP_091655721.1">
    <property type="nucleotide sequence ID" value="NZ_LT594323.1"/>
</dbReference>
<organism evidence="8 9">
    <name type="scientific">Micromonospora auratinigra</name>
    <dbReference type="NCBI Taxonomy" id="261654"/>
    <lineage>
        <taxon>Bacteria</taxon>
        <taxon>Bacillati</taxon>
        <taxon>Actinomycetota</taxon>
        <taxon>Actinomycetes</taxon>
        <taxon>Micromonosporales</taxon>
        <taxon>Micromonosporaceae</taxon>
        <taxon>Micromonospora</taxon>
    </lineage>
</organism>
<keyword evidence="5 6" id="KW-0472">Membrane</keyword>
<feature type="transmembrane region" description="Helical" evidence="6">
    <location>
        <begin position="388"/>
        <end position="407"/>
    </location>
</feature>
<feature type="transmembrane region" description="Helical" evidence="6">
    <location>
        <begin position="513"/>
        <end position="533"/>
    </location>
</feature>
<keyword evidence="2" id="KW-1003">Cell membrane</keyword>
<feature type="domain" description="ABC3 transporter permease C-terminal" evidence="7">
    <location>
        <begin position="784"/>
        <end position="891"/>
    </location>
</feature>
<feature type="transmembrane region" description="Helical" evidence="6">
    <location>
        <begin position="309"/>
        <end position="332"/>
    </location>
</feature>
<sequence length="911" mass="94156">MSVFGAVRRVRAYGGHFLLLAVLTLVTALLITAVPRVADRLTGQGLREYVAAQPVARRDLTYATQPEVVPPLAQRLAATRALELATLERRMPTAVQQVIGERWYAAQTYPARLTGPRLAADKGLIDLGLRSMTGMPEAATLVAGRWPEQGVTEQGAIEVALADSVAGPLGVTAGDRFRLAILDQNKKPITVREMELVGVFTPRDRRAGIWDSLPGMLGLTPPEGDGDPFVAVGYTAEDGFDAAATAGFPVSFSWRYRIAPAEIAAGQLSDLIGGLAALDRARPAGLTLTQGVDIPLRRFAESLAAARTLLAVIAAGLLATLAGLTLLAARLAARRRATEYALIRARGGSTVTVLRRGLTESVLVLPLAAGAGWLLGGRLPGAGTGLRWVLLAGLLATLVPPLAALTAGRGTGGRTDLVGARATALRRTVEVTVLVIAALGAFLLRRRGLTLDGTVDPLLVSVPVLLAVAAALLALRAYPWPLRLLSRAAARARGSVAFLGTARAGRAATTGPLVVVVLAIATAAFCGVVAAGIETGRDRAAARAVPGDVLVVGERFAPDTTEGLAGLPGVRAVTPLLTVPGERPYADRAGRFGGVGETRVLLVDGARFADVARRAGVAVPVPDLLRTPGDGTGGTPLPALVSPALAAEFTAAGLADRDGRRPAWLDVQGNRLPVRTAAVVAGFPLVDQGVDRFLVLPWPALPADAPNPLAPTGFVLAGDRVDPAAVARVVEEGQRRYQRAGTVNGGDRPRQPTVLTRSAVRAELGGSGVNGLLVFGFTIGAVGGGLLGLLALAFAVLAGARARGQVLSRLRTMGLSRGQWRGLLLVELTPLVLVSVLTGAVVGALLPVLLTPVLGLPAFTGGVAVPVRFEPGLVAGVLGLALLALGFAVAVEALNNRRLRLGEVLRLGEES</sequence>
<dbReference type="GO" id="GO:0005886">
    <property type="term" value="C:plasma membrane"/>
    <property type="evidence" value="ECO:0007669"/>
    <property type="project" value="UniProtKB-SubCell"/>
</dbReference>
<protein>
    <submittedName>
        <fullName evidence="8">Putative ABC transport system permease protein</fullName>
    </submittedName>
</protein>